<sequence length="259" mass="27721">MSLRSRIPAPLLAVLIAIGIAIVAYGGGNVLGFSLGRLLNALGVELSLRWSFILSVVTLQLVAFTGVSIAYLRYREWSLREIGVRMPTLEGWIVLGVGFVGMLILWLVGSIGSFVVGQRLGIEREPQAIFDLAQQDPLIFVLLGVLSILIVGPTEELLFRGIIQTRLRETFGVAAGITTASVIFAFIHITGFTTLAAGLLGVSVLFFVGLVLALSYEYTGNLVVVAIMHGLFNATQATLGYVGVRFGDPEAMALLTALL</sequence>
<dbReference type="InterPro" id="IPR020559">
    <property type="entry name" value="PRibGlycinamide_synth_CS"/>
</dbReference>
<dbReference type="PANTHER" id="PTHR36435">
    <property type="entry name" value="SLR1288 PROTEIN"/>
    <property type="match status" value="1"/>
</dbReference>
<proteinExistence type="predicted"/>
<keyword evidence="1" id="KW-0812">Transmembrane</keyword>
<evidence type="ECO:0000313" key="3">
    <source>
        <dbReference type="EMBL" id="TKR25335.1"/>
    </source>
</evidence>
<keyword evidence="1" id="KW-0472">Membrane</keyword>
<dbReference type="InterPro" id="IPR003675">
    <property type="entry name" value="Rce1/LyrA-like_dom"/>
</dbReference>
<dbReference type="Proteomes" id="UP000308037">
    <property type="component" value="Unassembled WGS sequence"/>
</dbReference>
<feature type="domain" description="CAAX prenyl protease 2/Lysostaphin resistance protein A-like" evidence="2">
    <location>
        <begin position="140"/>
        <end position="234"/>
    </location>
</feature>
<dbReference type="GO" id="GO:0080120">
    <property type="term" value="P:CAAX-box protein maturation"/>
    <property type="evidence" value="ECO:0007669"/>
    <property type="project" value="UniProtKB-ARBA"/>
</dbReference>
<dbReference type="GO" id="GO:0009113">
    <property type="term" value="P:purine nucleobase biosynthetic process"/>
    <property type="evidence" value="ECO:0007669"/>
    <property type="project" value="InterPro"/>
</dbReference>
<keyword evidence="3" id="KW-0482">Metalloprotease</keyword>
<accession>A0A4U5J9Z3</accession>
<feature type="transmembrane region" description="Helical" evidence="1">
    <location>
        <begin position="137"/>
        <end position="159"/>
    </location>
</feature>
<dbReference type="GO" id="GO:0004637">
    <property type="term" value="F:phosphoribosylamine-glycine ligase activity"/>
    <property type="evidence" value="ECO:0007669"/>
    <property type="project" value="InterPro"/>
</dbReference>
<dbReference type="EMBL" id="QKNX01000004">
    <property type="protein sequence ID" value="TKR25335.1"/>
    <property type="molecule type" value="Genomic_DNA"/>
</dbReference>
<feature type="transmembrane region" description="Helical" evidence="1">
    <location>
        <begin position="195"/>
        <end position="215"/>
    </location>
</feature>
<dbReference type="PANTHER" id="PTHR36435:SF1">
    <property type="entry name" value="CAAX AMINO TERMINAL PROTEASE FAMILY PROTEIN"/>
    <property type="match status" value="1"/>
</dbReference>
<keyword evidence="4" id="KW-1185">Reference proteome</keyword>
<reference evidence="3 4" key="1">
    <citation type="submission" date="2019-04" db="EMBL/GenBank/DDBJ databases">
        <title>Natronomonas sp. F20-122 a newhaloarchaeon isolated from a saline saltern of Isla Bacuta, Huelva, Spain.</title>
        <authorList>
            <person name="Duran-Viseras A."/>
            <person name="Sanchez-Porro C."/>
            <person name="Ventosa A."/>
        </authorList>
    </citation>
    <scope>NUCLEOTIDE SEQUENCE [LARGE SCALE GENOMIC DNA]</scope>
    <source>
        <strain evidence="3 4">F20-122</strain>
    </source>
</reference>
<comment type="caution">
    <text evidence="3">The sequence shown here is derived from an EMBL/GenBank/DDBJ whole genome shotgun (WGS) entry which is preliminary data.</text>
</comment>
<name>A0A4U5J9Z3_9EURY</name>
<keyword evidence="1" id="KW-1133">Transmembrane helix</keyword>
<keyword evidence="3" id="KW-0645">Protease</keyword>
<gene>
    <name evidence="3" type="ORF">DM868_11255</name>
</gene>
<feature type="transmembrane region" description="Helical" evidence="1">
    <location>
        <begin position="92"/>
        <end position="117"/>
    </location>
</feature>
<protein>
    <submittedName>
        <fullName evidence="3">CPBP family intramembrane metalloprotease</fullName>
    </submittedName>
</protein>
<dbReference type="PROSITE" id="PS00184">
    <property type="entry name" value="GARS"/>
    <property type="match status" value="1"/>
</dbReference>
<dbReference type="OrthoDB" id="275779at2157"/>
<dbReference type="RefSeq" id="WP_137276974.1">
    <property type="nucleotide sequence ID" value="NZ_QKNX01000004.1"/>
</dbReference>
<evidence type="ECO:0000313" key="4">
    <source>
        <dbReference type="Proteomes" id="UP000308037"/>
    </source>
</evidence>
<dbReference type="GO" id="GO:0008237">
    <property type="term" value="F:metallopeptidase activity"/>
    <property type="evidence" value="ECO:0007669"/>
    <property type="project" value="UniProtKB-KW"/>
</dbReference>
<feature type="transmembrane region" description="Helical" evidence="1">
    <location>
        <begin position="50"/>
        <end position="72"/>
    </location>
</feature>
<feature type="transmembrane region" description="Helical" evidence="1">
    <location>
        <begin position="171"/>
        <end position="189"/>
    </location>
</feature>
<dbReference type="InterPro" id="IPR052710">
    <property type="entry name" value="CAAX_protease"/>
</dbReference>
<dbReference type="Pfam" id="PF02517">
    <property type="entry name" value="Rce1-like"/>
    <property type="match status" value="1"/>
</dbReference>
<evidence type="ECO:0000259" key="2">
    <source>
        <dbReference type="Pfam" id="PF02517"/>
    </source>
</evidence>
<dbReference type="GO" id="GO:0004175">
    <property type="term" value="F:endopeptidase activity"/>
    <property type="evidence" value="ECO:0007669"/>
    <property type="project" value="UniProtKB-ARBA"/>
</dbReference>
<feature type="transmembrane region" description="Helical" evidence="1">
    <location>
        <begin position="222"/>
        <end position="244"/>
    </location>
</feature>
<evidence type="ECO:0000256" key="1">
    <source>
        <dbReference type="SAM" id="Phobius"/>
    </source>
</evidence>
<dbReference type="GO" id="GO:0006508">
    <property type="term" value="P:proteolysis"/>
    <property type="evidence" value="ECO:0007669"/>
    <property type="project" value="UniProtKB-KW"/>
</dbReference>
<keyword evidence="3" id="KW-0378">Hydrolase</keyword>
<organism evidence="3 4">
    <name type="scientific">Natronomonas salsuginis</name>
    <dbReference type="NCBI Taxonomy" id="2217661"/>
    <lineage>
        <taxon>Archaea</taxon>
        <taxon>Methanobacteriati</taxon>
        <taxon>Methanobacteriota</taxon>
        <taxon>Stenosarchaea group</taxon>
        <taxon>Halobacteria</taxon>
        <taxon>Halobacteriales</taxon>
        <taxon>Natronomonadaceae</taxon>
        <taxon>Natronomonas</taxon>
    </lineage>
</organism>
<dbReference type="AlphaFoldDB" id="A0A4U5J9Z3"/>